<organism evidence="3">
    <name type="scientific">Drosophila sechellia</name>
    <name type="common">Fruit fly</name>
    <dbReference type="NCBI Taxonomy" id="7238"/>
    <lineage>
        <taxon>Eukaryota</taxon>
        <taxon>Metazoa</taxon>
        <taxon>Ecdysozoa</taxon>
        <taxon>Arthropoda</taxon>
        <taxon>Hexapoda</taxon>
        <taxon>Insecta</taxon>
        <taxon>Pterygota</taxon>
        <taxon>Neoptera</taxon>
        <taxon>Endopterygota</taxon>
        <taxon>Diptera</taxon>
        <taxon>Brachycera</taxon>
        <taxon>Muscomorpha</taxon>
        <taxon>Ephydroidea</taxon>
        <taxon>Drosophilidae</taxon>
        <taxon>Drosophila</taxon>
        <taxon>Sophophora</taxon>
    </lineage>
</organism>
<sequence length="82" mass="9613">MAKEGRALHDPSPQLRIERKLVARNHIDNRHNEIRLRFQDKSTTHITDKEQVDLCACVLEYLQTTTRALRYVRRISTVGELS</sequence>
<reference evidence="1" key="2">
    <citation type="submission" date="2008-06" db="EMBL/GenBank/DDBJ databases">
        <authorList>
            <consortium name="FlyBase"/>
        </authorList>
    </citation>
    <scope>NUCLEOTIDE SEQUENCE</scope>
    <source>
        <strain evidence="1">Rob3c</strain>
    </source>
</reference>
<dbReference type="EMBL" id="CH480965">
    <property type="protein sequence ID" value="EDW45590.1"/>
    <property type="molecule type" value="Genomic_DNA"/>
</dbReference>
<dbReference type="AlphaFoldDB" id="B4IMB4"/>
<accession>B4IMB4</accession>
<evidence type="ECO:0000313" key="1">
    <source>
        <dbReference type="EMBL" id="EDW45590.1"/>
    </source>
</evidence>
<protein>
    <submittedName>
        <fullName evidence="2">GM16269</fullName>
    </submittedName>
    <submittedName>
        <fullName evidence="1">GM19638</fullName>
    </submittedName>
</protein>
<evidence type="ECO:0000313" key="3">
    <source>
        <dbReference type="Proteomes" id="UP000001292"/>
    </source>
</evidence>
<keyword evidence="3" id="KW-1185">Reference proteome</keyword>
<proteinExistence type="predicted"/>
<reference evidence="1 3" key="1">
    <citation type="journal article" date="2007" name="Nature">
        <title>Evolution of genes and genomes on the Drosophila phylogeny.</title>
        <authorList>
            <consortium name="Drosophila 12 Genomes Consortium"/>
            <person name="Clark A.G."/>
            <person name="Eisen M.B."/>
            <person name="Smith D.R."/>
            <person name="Bergman C.M."/>
            <person name="Oliver B."/>
            <person name="Markow T.A."/>
            <person name="Kaufman T.C."/>
            <person name="Kellis M."/>
            <person name="Gelbart W."/>
            <person name="Iyer V.N."/>
            <person name="Pollard D.A."/>
            <person name="Sackton T.B."/>
            <person name="Larracuente A.M."/>
            <person name="Singh N.D."/>
            <person name="Abad J.P."/>
            <person name="Abt D.N."/>
            <person name="Adryan B."/>
            <person name="Aguade M."/>
            <person name="Akashi H."/>
            <person name="Anderson W.W."/>
            <person name="Aquadro C.F."/>
            <person name="Ardell D.H."/>
            <person name="Arguello R."/>
            <person name="Artieri C.G."/>
            <person name="Barbash D.A."/>
            <person name="Barker D."/>
            <person name="Barsanti P."/>
            <person name="Batterham P."/>
            <person name="Batzoglou S."/>
            <person name="Begun D."/>
            <person name="Bhutkar A."/>
            <person name="Blanco E."/>
            <person name="Bosak S.A."/>
            <person name="Bradley R.K."/>
            <person name="Brand A.D."/>
            <person name="Brent M.R."/>
            <person name="Brooks A.N."/>
            <person name="Brown R.H."/>
            <person name="Butlin R.K."/>
            <person name="Caggese C."/>
            <person name="Calvi B.R."/>
            <person name="Bernardo de Carvalho A."/>
            <person name="Caspi A."/>
            <person name="Castrezana S."/>
            <person name="Celniker S.E."/>
            <person name="Chang J.L."/>
            <person name="Chapple C."/>
            <person name="Chatterji S."/>
            <person name="Chinwalla A."/>
            <person name="Civetta A."/>
            <person name="Clifton S.W."/>
            <person name="Comeron J.M."/>
            <person name="Costello J.C."/>
            <person name="Coyne J.A."/>
            <person name="Daub J."/>
            <person name="David R.G."/>
            <person name="Delcher A.L."/>
            <person name="Delehaunty K."/>
            <person name="Do C.B."/>
            <person name="Ebling H."/>
            <person name="Edwards K."/>
            <person name="Eickbush T."/>
            <person name="Evans J.D."/>
            <person name="Filipski A."/>
            <person name="Findeiss S."/>
            <person name="Freyhult E."/>
            <person name="Fulton L."/>
            <person name="Fulton R."/>
            <person name="Garcia A.C."/>
            <person name="Gardiner A."/>
            <person name="Garfield D.A."/>
            <person name="Garvin B.E."/>
            <person name="Gibson G."/>
            <person name="Gilbert D."/>
            <person name="Gnerre S."/>
            <person name="Godfrey J."/>
            <person name="Good R."/>
            <person name="Gotea V."/>
            <person name="Gravely B."/>
            <person name="Greenberg A.J."/>
            <person name="Griffiths-Jones S."/>
            <person name="Gross S."/>
            <person name="Guigo R."/>
            <person name="Gustafson E.A."/>
            <person name="Haerty W."/>
            <person name="Hahn M.W."/>
            <person name="Halligan D.L."/>
            <person name="Halpern A.L."/>
            <person name="Halter G.M."/>
            <person name="Han M.V."/>
            <person name="Heger A."/>
            <person name="Hillier L."/>
            <person name="Hinrichs A.S."/>
            <person name="Holmes I."/>
            <person name="Hoskins R.A."/>
            <person name="Hubisz M.J."/>
            <person name="Hultmark D."/>
            <person name="Huntley M.A."/>
            <person name="Jaffe D.B."/>
            <person name="Jagadeeshan S."/>
            <person name="Jeck W.R."/>
            <person name="Johnson J."/>
            <person name="Jones C.D."/>
            <person name="Jordan W.C."/>
            <person name="Karpen G.H."/>
            <person name="Kataoka E."/>
            <person name="Keightley P.D."/>
            <person name="Kheradpour P."/>
            <person name="Kirkness E.F."/>
            <person name="Koerich L.B."/>
            <person name="Kristiansen K."/>
            <person name="Kudrna D."/>
            <person name="Kulathinal R.J."/>
            <person name="Kumar S."/>
            <person name="Kwok R."/>
            <person name="Lander E."/>
            <person name="Langley C.H."/>
            <person name="Lapoint R."/>
            <person name="Lazzaro B.P."/>
            <person name="Lee S.J."/>
            <person name="Levesque L."/>
            <person name="Li R."/>
            <person name="Lin C.F."/>
            <person name="Lin M.F."/>
            <person name="Lindblad-Toh K."/>
            <person name="Llopart A."/>
            <person name="Long M."/>
            <person name="Low L."/>
            <person name="Lozovsky E."/>
            <person name="Lu J."/>
            <person name="Luo M."/>
            <person name="Machado C.A."/>
            <person name="Makalowski W."/>
            <person name="Marzo M."/>
            <person name="Matsuda M."/>
            <person name="Matzkin L."/>
            <person name="McAllister B."/>
            <person name="McBride C.S."/>
            <person name="McKernan B."/>
            <person name="McKernan K."/>
            <person name="Mendez-Lago M."/>
            <person name="Minx P."/>
            <person name="Mollenhauer M.U."/>
            <person name="Montooth K."/>
            <person name="Mount S.M."/>
            <person name="Mu X."/>
            <person name="Myers E."/>
            <person name="Negre B."/>
            <person name="Newfeld S."/>
            <person name="Nielsen R."/>
            <person name="Noor M.A."/>
            <person name="O'Grady P."/>
            <person name="Pachter L."/>
            <person name="Papaceit M."/>
            <person name="Parisi M.J."/>
            <person name="Parisi M."/>
            <person name="Parts L."/>
            <person name="Pedersen J.S."/>
            <person name="Pesole G."/>
            <person name="Phillippy A.M."/>
            <person name="Ponting C.P."/>
            <person name="Pop M."/>
            <person name="Porcelli D."/>
            <person name="Powell J.R."/>
            <person name="Prohaska S."/>
            <person name="Pruitt K."/>
            <person name="Puig M."/>
            <person name="Quesneville H."/>
            <person name="Ram K.R."/>
            <person name="Rand D."/>
            <person name="Rasmussen M.D."/>
            <person name="Reed L.K."/>
            <person name="Reenan R."/>
            <person name="Reily A."/>
            <person name="Remington K.A."/>
            <person name="Rieger T.T."/>
            <person name="Ritchie M.G."/>
            <person name="Robin C."/>
            <person name="Rogers Y.H."/>
            <person name="Rohde C."/>
            <person name="Rozas J."/>
            <person name="Rubenfield M.J."/>
            <person name="Ruiz A."/>
            <person name="Russo S."/>
            <person name="Salzberg S.L."/>
            <person name="Sanchez-Gracia A."/>
            <person name="Saranga D.J."/>
            <person name="Sato H."/>
            <person name="Schaeffer S.W."/>
            <person name="Schatz M.C."/>
            <person name="Schlenke T."/>
            <person name="Schwartz R."/>
            <person name="Segarra C."/>
            <person name="Singh R.S."/>
            <person name="Sirot L."/>
            <person name="Sirota M."/>
            <person name="Sisneros N.B."/>
            <person name="Smith C.D."/>
            <person name="Smith T.F."/>
            <person name="Spieth J."/>
            <person name="Stage D.E."/>
            <person name="Stark A."/>
            <person name="Stephan W."/>
            <person name="Strausberg R.L."/>
            <person name="Strempel S."/>
            <person name="Sturgill D."/>
            <person name="Sutton G."/>
            <person name="Sutton G.G."/>
            <person name="Tao W."/>
            <person name="Teichmann S."/>
            <person name="Tobari Y.N."/>
            <person name="Tomimura Y."/>
            <person name="Tsolas J.M."/>
            <person name="Valente V.L."/>
            <person name="Venter E."/>
            <person name="Venter J.C."/>
            <person name="Vicario S."/>
            <person name="Vieira F.G."/>
            <person name="Vilella A.J."/>
            <person name="Villasante A."/>
            <person name="Walenz B."/>
            <person name="Wang J."/>
            <person name="Wasserman M."/>
            <person name="Watts T."/>
            <person name="Wilson D."/>
            <person name="Wilson R.K."/>
            <person name="Wing R.A."/>
            <person name="Wolfner M.F."/>
            <person name="Wong A."/>
            <person name="Wong G.K."/>
            <person name="Wu C.I."/>
            <person name="Wu G."/>
            <person name="Yamamoto D."/>
            <person name="Yang H.P."/>
            <person name="Yang S.P."/>
            <person name="Yorke J.A."/>
            <person name="Yoshida K."/>
            <person name="Zdobnov E."/>
            <person name="Zhang P."/>
            <person name="Zhang Y."/>
            <person name="Zimin A.V."/>
            <person name="Baldwin J."/>
            <person name="Abdouelleil A."/>
            <person name="Abdulkadir J."/>
            <person name="Abebe A."/>
            <person name="Abera B."/>
            <person name="Abreu J."/>
            <person name="Acer S.C."/>
            <person name="Aftuck L."/>
            <person name="Alexander A."/>
            <person name="An P."/>
            <person name="Anderson E."/>
            <person name="Anderson S."/>
            <person name="Arachi H."/>
            <person name="Azer M."/>
            <person name="Bachantsang P."/>
            <person name="Barry A."/>
            <person name="Bayul T."/>
            <person name="Berlin A."/>
            <person name="Bessette D."/>
            <person name="Bloom T."/>
            <person name="Blye J."/>
            <person name="Boguslavskiy L."/>
            <person name="Bonnet C."/>
            <person name="Boukhgalter B."/>
            <person name="Bourzgui I."/>
            <person name="Brown A."/>
            <person name="Cahill P."/>
            <person name="Channer S."/>
            <person name="Cheshatsang Y."/>
            <person name="Chuda L."/>
            <person name="Citroen M."/>
            <person name="Collymore A."/>
            <person name="Cooke P."/>
            <person name="Costello M."/>
            <person name="D'Aco K."/>
            <person name="Daza R."/>
            <person name="De Haan G."/>
            <person name="DeGray S."/>
            <person name="DeMaso C."/>
            <person name="Dhargay N."/>
            <person name="Dooley K."/>
            <person name="Dooley E."/>
            <person name="Doricent M."/>
            <person name="Dorje P."/>
            <person name="Dorjee K."/>
            <person name="Dupes A."/>
            <person name="Elong R."/>
            <person name="Falk J."/>
            <person name="Farina A."/>
            <person name="Faro S."/>
            <person name="Ferguson D."/>
            <person name="Fisher S."/>
            <person name="Foley C.D."/>
            <person name="Franke A."/>
            <person name="Friedrich D."/>
            <person name="Gadbois L."/>
            <person name="Gearin G."/>
            <person name="Gearin C.R."/>
            <person name="Giannoukos G."/>
            <person name="Goode T."/>
            <person name="Graham J."/>
            <person name="Grandbois E."/>
            <person name="Grewal S."/>
            <person name="Gyaltsen K."/>
            <person name="Hafez N."/>
            <person name="Hagos B."/>
            <person name="Hall J."/>
            <person name="Henson C."/>
            <person name="Hollinger A."/>
            <person name="Honan T."/>
            <person name="Huard M.D."/>
            <person name="Hughes L."/>
            <person name="Hurhula B."/>
            <person name="Husby M.E."/>
            <person name="Kamat A."/>
            <person name="Kanga B."/>
            <person name="Kashin S."/>
            <person name="Khazanovich D."/>
            <person name="Kisner P."/>
            <person name="Lance K."/>
            <person name="Lara M."/>
            <person name="Lee W."/>
            <person name="Lennon N."/>
            <person name="Letendre F."/>
            <person name="LeVine R."/>
            <person name="Lipovsky A."/>
            <person name="Liu X."/>
            <person name="Liu J."/>
            <person name="Liu S."/>
            <person name="Lokyitsang T."/>
            <person name="Lokyitsang Y."/>
            <person name="Lubonja R."/>
            <person name="Lui A."/>
            <person name="MacDonald P."/>
            <person name="Magnisalis V."/>
            <person name="Maru K."/>
            <person name="Matthews C."/>
            <person name="McCusker W."/>
            <person name="McDonough S."/>
            <person name="Mehta T."/>
            <person name="Meldrim J."/>
            <person name="Meneus L."/>
            <person name="Mihai O."/>
            <person name="Mihalev A."/>
            <person name="Mihova T."/>
            <person name="Mittelman R."/>
            <person name="Mlenga V."/>
            <person name="Montmayeur A."/>
            <person name="Mulrain L."/>
            <person name="Navidi A."/>
            <person name="Naylor J."/>
            <person name="Negash T."/>
            <person name="Nguyen T."/>
            <person name="Nguyen N."/>
            <person name="Nicol R."/>
            <person name="Norbu C."/>
            <person name="Norbu N."/>
            <person name="Novod N."/>
            <person name="O'Neill B."/>
            <person name="Osman S."/>
            <person name="Markiewicz E."/>
            <person name="Oyono O.L."/>
            <person name="Patti C."/>
            <person name="Phunkhang P."/>
            <person name="Pierre F."/>
            <person name="Priest M."/>
            <person name="Raghuraman S."/>
            <person name="Rege F."/>
            <person name="Reyes R."/>
            <person name="Rise C."/>
            <person name="Rogov P."/>
            <person name="Ross K."/>
            <person name="Ryan E."/>
            <person name="Settipalli S."/>
            <person name="Shea T."/>
            <person name="Sherpa N."/>
            <person name="Shi L."/>
            <person name="Shih D."/>
            <person name="Sparrow T."/>
            <person name="Spaulding J."/>
            <person name="Stalker J."/>
            <person name="Stange-Thomann N."/>
            <person name="Stavropoulos S."/>
            <person name="Stone C."/>
            <person name="Strader C."/>
            <person name="Tesfaye S."/>
            <person name="Thomson T."/>
            <person name="Thoulutsang Y."/>
            <person name="Thoulutsang D."/>
            <person name="Topham K."/>
            <person name="Topping I."/>
            <person name="Tsamla T."/>
            <person name="Vassiliev H."/>
            <person name="Vo A."/>
            <person name="Wangchuk T."/>
            <person name="Wangdi T."/>
            <person name="Weiand M."/>
            <person name="Wilkinson J."/>
            <person name="Wilson A."/>
            <person name="Yadav S."/>
            <person name="Young G."/>
            <person name="Yu Q."/>
            <person name="Zembek L."/>
            <person name="Zhong D."/>
            <person name="Zimmer A."/>
            <person name="Zwirko Z."/>
            <person name="Jaffe D.B."/>
            <person name="Alvarez P."/>
            <person name="Brockman W."/>
            <person name="Butler J."/>
            <person name="Chin C."/>
            <person name="Gnerre S."/>
            <person name="Grabherr M."/>
            <person name="Kleber M."/>
            <person name="Mauceli E."/>
            <person name="MacCallum I."/>
        </authorList>
    </citation>
    <scope>NUCLEOTIDE SEQUENCE [LARGE SCALE GENOMIC DNA]</scope>
    <source>
        <strain evidence="1">Rob3c</strain>
        <strain evidence="3">Rob3c / Tucson 14021-0248.25</strain>
    </source>
</reference>
<name>B4IMB4_DROSE</name>
<gene>
    <name evidence="1" type="primary">Dsec\GM19638</name>
    <name evidence="2" type="synonym">Dsec\GM16269</name>
    <name evidence="2" type="ORF">Dsec_GM16269</name>
    <name evidence="1" type="ORF">Dsec_GM19638</name>
    <name evidence="1" type="ORF">GM16269</name>
    <name evidence="1" type="ORF">GM19638</name>
</gene>
<dbReference type="Proteomes" id="UP000001292">
    <property type="component" value="Unassembled WGS sequence"/>
</dbReference>
<dbReference type="EMBL" id="CH683561">
    <property type="protein sequence ID" value="EDW55904.1"/>
    <property type="molecule type" value="Genomic_DNA"/>
</dbReference>
<dbReference type="HOGENOM" id="CLU_2560723_0_0_1"/>
<evidence type="ECO:0000313" key="2">
    <source>
        <dbReference type="EMBL" id="EDW55904.1"/>
    </source>
</evidence>